<feature type="region of interest" description="Disordered" evidence="1">
    <location>
        <begin position="719"/>
        <end position="762"/>
    </location>
</feature>
<evidence type="ECO:0000259" key="2">
    <source>
        <dbReference type="PROSITE" id="PS50994"/>
    </source>
</evidence>
<gene>
    <name evidence="3" type="ORF">B5K10_17575</name>
</gene>
<feature type="compositionally biased region" description="Acidic residues" evidence="1">
    <location>
        <begin position="752"/>
        <end position="762"/>
    </location>
</feature>
<accession>A0A3E1BFG8</accession>
<sequence length="762" mass="85621">MLTRYDTRLRTIHELKLGPDRPEDAPVQGFDMKSGDAYVISTPDLLKHGTFVFERWFQPDSHSAVKAMMKHVDSNETASLSNWHIAELGRAGRIRPLVGNEEARRNLPGAALAVKEAALKKAGLKIPYVEAARELMREKKGAGLTRPDMERLIAEVAEKIGDSKPPCRASVYNWLDADRKGGNFDPLMNHVRKEGSGWWRKTLSSEVRELIASAISSALQVGGRMDMMKTLVMRLVKEDGDYFHIREQVIDVEGGLKINETAIYRQSKKMGSYVHDHLLHGRDYAERVHGSAIAQVRPTAPLVVVDVDHTTLDITVYDPELPIAYGRPDLLVFRDRYTGIVVGWSVSFGKPSWQTFLDGLQHMMFEKDPNTINGAKYPYFGNPLLLGTDNAKHLIGLNIQEAARQLGFTTVAYRPARGWEKGALEHLFAILNIHVEHLLPGTTRGNPEERMKLDEERRKAEPVLTLPELQGFLEYYFVNILSKEPHKGLGELATIKGVSEDLWREGIRNAPVRPLIDRDIFTRLAGDVTEGTITNNGFQWDGLYYDCPALQFIRSGGHTRGTGHKQGRRGHKGTQYRASRNPNNLGRIWVIDPWGEKERAIEVPIAGAQAEYATGLRLDQHKKIVTYRREQAKEAGRKLDLLEAKMELAGAIVALHQKRKKAGTASILAQWFRSMTTKFARSRRYEMRTVNYDGGHFDLVNPTVVDAPPPFSVRSAPVMPGQPTGEDRTPFQDMIVPPTPAAPVDYSTSYDNDPEEDDGYDV</sequence>
<name>A0A3E1BFG8_RHILT</name>
<dbReference type="Gene3D" id="3.30.420.10">
    <property type="entry name" value="Ribonuclease H-like superfamily/Ribonuclease H"/>
    <property type="match status" value="1"/>
</dbReference>
<reference evidence="3 4" key="1">
    <citation type="submission" date="2017-03" db="EMBL/GenBank/DDBJ databases">
        <title>Genome analysis of Rhizobial strains effectives or ineffectives for nitrogen fixation isolated from bean seeds.</title>
        <authorList>
            <person name="Peralta H."/>
            <person name="Aguilar-Vera A."/>
            <person name="Mora Y."/>
            <person name="Vargas-Lagunas C."/>
            <person name="Girard L."/>
            <person name="Mora J."/>
        </authorList>
    </citation>
    <scope>NUCLEOTIDE SEQUENCE [LARGE SCALE GENOMIC DNA]</scope>
    <source>
        <strain evidence="3 4">CCGM5</strain>
    </source>
</reference>
<dbReference type="AlphaFoldDB" id="A0A3E1BFG8"/>
<dbReference type="GO" id="GO:0003676">
    <property type="term" value="F:nucleic acid binding"/>
    <property type="evidence" value="ECO:0007669"/>
    <property type="project" value="InterPro"/>
</dbReference>
<evidence type="ECO:0000313" key="3">
    <source>
        <dbReference type="EMBL" id="RFB91123.1"/>
    </source>
</evidence>
<evidence type="ECO:0000313" key="4">
    <source>
        <dbReference type="Proteomes" id="UP000256748"/>
    </source>
</evidence>
<dbReference type="RefSeq" id="WP_116274241.1">
    <property type="nucleotide sequence ID" value="NZ_KZ859521.1"/>
</dbReference>
<feature type="domain" description="Integrase catalytic" evidence="2">
    <location>
        <begin position="297"/>
        <end position="482"/>
    </location>
</feature>
<evidence type="ECO:0000256" key="1">
    <source>
        <dbReference type="SAM" id="MobiDB-lite"/>
    </source>
</evidence>
<dbReference type="EMBL" id="NAOO01000019">
    <property type="protein sequence ID" value="RFB91123.1"/>
    <property type="molecule type" value="Genomic_DNA"/>
</dbReference>
<dbReference type="PROSITE" id="PS50994">
    <property type="entry name" value="INTEGRASE"/>
    <property type="match status" value="1"/>
</dbReference>
<proteinExistence type="predicted"/>
<organism evidence="3 4">
    <name type="scientific">Rhizobium leguminosarum bv. trifolii</name>
    <dbReference type="NCBI Taxonomy" id="386"/>
    <lineage>
        <taxon>Bacteria</taxon>
        <taxon>Pseudomonadati</taxon>
        <taxon>Pseudomonadota</taxon>
        <taxon>Alphaproteobacteria</taxon>
        <taxon>Hyphomicrobiales</taxon>
        <taxon>Rhizobiaceae</taxon>
        <taxon>Rhizobium/Agrobacterium group</taxon>
        <taxon>Rhizobium</taxon>
    </lineage>
</organism>
<dbReference type="SUPFAM" id="SSF53098">
    <property type="entry name" value="Ribonuclease H-like"/>
    <property type="match status" value="1"/>
</dbReference>
<dbReference type="Proteomes" id="UP000256748">
    <property type="component" value="Unassembled WGS sequence"/>
</dbReference>
<dbReference type="GO" id="GO:0015074">
    <property type="term" value="P:DNA integration"/>
    <property type="evidence" value="ECO:0007669"/>
    <property type="project" value="InterPro"/>
</dbReference>
<dbReference type="InterPro" id="IPR001584">
    <property type="entry name" value="Integrase_cat-core"/>
</dbReference>
<protein>
    <recommendedName>
        <fullName evidence="2">Integrase catalytic domain-containing protein</fullName>
    </recommendedName>
</protein>
<comment type="caution">
    <text evidence="3">The sequence shown here is derived from an EMBL/GenBank/DDBJ whole genome shotgun (WGS) entry which is preliminary data.</text>
</comment>
<dbReference type="InterPro" id="IPR012337">
    <property type="entry name" value="RNaseH-like_sf"/>
</dbReference>
<dbReference type="InterPro" id="IPR036397">
    <property type="entry name" value="RNaseH_sf"/>
</dbReference>